<proteinExistence type="predicted"/>
<keyword evidence="4" id="KW-1185">Reference proteome</keyword>
<accession>A0ABQ8R0Y7</accession>
<dbReference type="EMBL" id="JAOQBH010000020">
    <property type="protein sequence ID" value="KAJ4120090.1"/>
    <property type="molecule type" value="Genomic_DNA"/>
</dbReference>
<sequence>MPNNDDQPGIPCAWEDLLDFDQDSDGDNEASLPEVANKKPEKSFGEKEKKRLARAEKKAQFAHEKNKLDKIFKTEGRVCQPVVVKSLKKWFTDNVARITDDMRSSFPDACNEIGERTTNMKCPSSHKLWKKAVRSSELDFDWAAWIVLRAVYYGPVAKSQKPEDIKFRANLLTNEAAKKTQERYPNTDIFTAQLPEDIHAPRPPEWEPLRKKKYKDEDTVEKKGTLPKPRRSTTAKKRKGVPEPSEEEPPEKEDQVNKRRRSNADQALRKALNEALNDGSGSAATIVDALARHVKKLIEDEYEIRPKNDDTHPQKPLQDEFEEWKKYFKSASAAFVRDKITEATSNFKQENKTLKEKIGALEEENRRLKSESE</sequence>
<feature type="compositionally biased region" description="Basic residues" evidence="2">
    <location>
        <begin position="228"/>
        <end position="239"/>
    </location>
</feature>
<name>A0ABQ8R0Y7_FUSEQ</name>
<feature type="region of interest" description="Disordered" evidence="2">
    <location>
        <begin position="21"/>
        <end position="50"/>
    </location>
</feature>
<evidence type="ECO:0000313" key="3">
    <source>
        <dbReference type="EMBL" id="KAJ4120090.1"/>
    </source>
</evidence>
<feature type="compositionally biased region" description="Basic and acidic residues" evidence="2">
    <location>
        <begin position="36"/>
        <end position="50"/>
    </location>
</feature>
<feature type="compositionally biased region" description="Basic and acidic residues" evidence="2">
    <location>
        <begin position="196"/>
        <end position="224"/>
    </location>
</feature>
<evidence type="ECO:0000256" key="1">
    <source>
        <dbReference type="SAM" id="Coils"/>
    </source>
</evidence>
<dbReference type="Proteomes" id="UP001152024">
    <property type="component" value="Unassembled WGS sequence"/>
</dbReference>
<organism evidence="3 4">
    <name type="scientific">Fusarium equiseti</name>
    <name type="common">Fusarium scirpi</name>
    <dbReference type="NCBI Taxonomy" id="61235"/>
    <lineage>
        <taxon>Eukaryota</taxon>
        <taxon>Fungi</taxon>
        <taxon>Dikarya</taxon>
        <taxon>Ascomycota</taxon>
        <taxon>Pezizomycotina</taxon>
        <taxon>Sordariomycetes</taxon>
        <taxon>Hypocreomycetidae</taxon>
        <taxon>Hypocreales</taxon>
        <taxon>Nectriaceae</taxon>
        <taxon>Fusarium</taxon>
        <taxon>Fusarium incarnatum-equiseti species complex</taxon>
    </lineage>
</organism>
<gene>
    <name evidence="3" type="ORF">NW768_010373</name>
</gene>
<feature type="region of interest" description="Disordered" evidence="2">
    <location>
        <begin position="183"/>
        <end position="283"/>
    </location>
</feature>
<protein>
    <submittedName>
        <fullName evidence="3">Uncharacterized protein</fullName>
    </submittedName>
</protein>
<reference evidence="3" key="1">
    <citation type="submission" date="2022-09" db="EMBL/GenBank/DDBJ databases">
        <title>Fusarium specimens isolated from Avocado Roots.</title>
        <authorList>
            <person name="Stajich J."/>
            <person name="Roper C."/>
            <person name="Heimlech-Rivalta G."/>
        </authorList>
    </citation>
    <scope>NUCLEOTIDE SEQUENCE</scope>
    <source>
        <strain evidence="3">CF00095</strain>
    </source>
</reference>
<comment type="caution">
    <text evidence="3">The sequence shown here is derived from an EMBL/GenBank/DDBJ whole genome shotgun (WGS) entry which is preliminary data.</text>
</comment>
<evidence type="ECO:0000256" key="2">
    <source>
        <dbReference type="SAM" id="MobiDB-lite"/>
    </source>
</evidence>
<feature type="coiled-coil region" evidence="1">
    <location>
        <begin position="344"/>
        <end position="371"/>
    </location>
</feature>
<keyword evidence="1" id="KW-0175">Coiled coil</keyword>
<evidence type="ECO:0000313" key="4">
    <source>
        <dbReference type="Proteomes" id="UP001152024"/>
    </source>
</evidence>